<keyword evidence="3" id="KW-1185">Reference proteome</keyword>
<dbReference type="EMBL" id="JAVHNR010000001">
    <property type="protein sequence ID" value="KAK6356019.1"/>
    <property type="molecule type" value="Genomic_DNA"/>
</dbReference>
<proteinExistence type="predicted"/>
<sequence>MAIKTLCGSCATLTSSVTNLMVLMILRGEPGWICLLVCSADILFSALVLHAITNKDHQGSSGESRSRNGYGSQSKTASVNAAESGIRISSRARSQECSIVFAETAFAEAQPNLAREIDTLPAIPEKSLGRNTALECREGESWIIQGSSRSLSTSIEVHYGIEQEIEQDQETNSQFKESI</sequence>
<organism evidence="2 3">
    <name type="scientific">Orbilia javanica</name>
    <dbReference type="NCBI Taxonomy" id="47235"/>
    <lineage>
        <taxon>Eukaryota</taxon>
        <taxon>Fungi</taxon>
        <taxon>Dikarya</taxon>
        <taxon>Ascomycota</taxon>
        <taxon>Pezizomycotina</taxon>
        <taxon>Orbiliomycetes</taxon>
        <taxon>Orbiliales</taxon>
        <taxon>Orbiliaceae</taxon>
        <taxon>Orbilia</taxon>
    </lineage>
</organism>
<protein>
    <recommendedName>
        <fullName evidence="4">Transmembrane protein</fullName>
    </recommendedName>
</protein>
<feature type="compositionally biased region" description="Polar residues" evidence="1">
    <location>
        <begin position="59"/>
        <end position="76"/>
    </location>
</feature>
<comment type="caution">
    <text evidence="2">The sequence shown here is derived from an EMBL/GenBank/DDBJ whole genome shotgun (WGS) entry which is preliminary data.</text>
</comment>
<evidence type="ECO:0008006" key="4">
    <source>
        <dbReference type="Google" id="ProtNLM"/>
    </source>
</evidence>
<feature type="region of interest" description="Disordered" evidence="1">
    <location>
        <begin position="56"/>
        <end position="76"/>
    </location>
</feature>
<evidence type="ECO:0000313" key="2">
    <source>
        <dbReference type="EMBL" id="KAK6356019.1"/>
    </source>
</evidence>
<dbReference type="PANTHER" id="PTHR38848:SF3">
    <property type="entry name" value="G-PROTEIN COUPLED RECEPTORS FAMILY 3 PROFILE DOMAIN-CONTAINING PROTEIN"/>
    <property type="match status" value="1"/>
</dbReference>
<evidence type="ECO:0000313" key="3">
    <source>
        <dbReference type="Proteomes" id="UP001313282"/>
    </source>
</evidence>
<dbReference type="AlphaFoldDB" id="A0AAN8NC68"/>
<gene>
    <name evidence="2" type="ORF">TWF718_000392</name>
</gene>
<reference evidence="2 3" key="1">
    <citation type="submission" date="2019-10" db="EMBL/GenBank/DDBJ databases">
        <authorList>
            <person name="Palmer J.M."/>
        </authorList>
    </citation>
    <scope>NUCLEOTIDE SEQUENCE [LARGE SCALE GENOMIC DNA]</scope>
    <source>
        <strain evidence="2 3">TWF718</strain>
    </source>
</reference>
<dbReference type="Proteomes" id="UP001313282">
    <property type="component" value="Unassembled WGS sequence"/>
</dbReference>
<evidence type="ECO:0000256" key="1">
    <source>
        <dbReference type="SAM" id="MobiDB-lite"/>
    </source>
</evidence>
<accession>A0AAN8NC68</accession>
<name>A0AAN8NC68_9PEZI</name>
<dbReference type="PANTHER" id="PTHR38848">
    <property type="entry name" value="G-PROTEIN COUPLED RECEPTORS FAMILY 3 PROFILE DOMAIN-CONTAINING PROTEIN"/>
    <property type="match status" value="1"/>
</dbReference>